<proteinExistence type="predicted"/>
<gene>
    <name evidence="2" type="ORF">GCM10018781_80160</name>
</gene>
<protein>
    <submittedName>
        <fullName evidence="2">Uncharacterized protein</fullName>
    </submittedName>
</protein>
<reference evidence="2" key="2">
    <citation type="submission" date="2020-09" db="EMBL/GenBank/DDBJ databases">
        <authorList>
            <person name="Sun Q."/>
            <person name="Ohkuma M."/>
        </authorList>
    </citation>
    <scope>NUCLEOTIDE SEQUENCE</scope>
    <source>
        <strain evidence="2">JCM 4646</strain>
    </source>
</reference>
<organism evidence="2 3">
    <name type="scientific">Kitasatospora indigofera</name>
    <dbReference type="NCBI Taxonomy" id="67307"/>
    <lineage>
        <taxon>Bacteria</taxon>
        <taxon>Bacillati</taxon>
        <taxon>Actinomycetota</taxon>
        <taxon>Actinomycetes</taxon>
        <taxon>Kitasatosporales</taxon>
        <taxon>Streptomycetaceae</taxon>
        <taxon>Kitasatospora</taxon>
    </lineage>
</organism>
<feature type="region of interest" description="Disordered" evidence="1">
    <location>
        <begin position="1"/>
        <end position="103"/>
    </location>
</feature>
<evidence type="ECO:0000313" key="3">
    <source>
        <dbReference type="Proteomes" id="UP000617734"/>
    </source>
</evidence>
<dbReference type="Proteomes" id="UP000617734">
    <property type="component" value="Unassembled WGS sequence"/>
</dbReference>
<feature type="compositionally biased region" description="Low complexity" evidence="1">
    <location>
        <begin position="88"/>
        <end position="101"/>
    </location>
</feature>
<accession>A0A918YXL6</accession>
<name>A0A918YXL6_9ACTN</name>
<evidence type="ECO:0000313" key="2">
    <source>
        <dbReference type="EMBL" id="GHE27561.1"/>
    </source>
</evidence>
<evidence type="ECO:0000256" key="1">
    <source>
        <dbReference type="SAM" id="MobiDB-lite"/>
    </source>
</evidence>
<dbReference type="AlphaFoldDB" id="A0A918YXL6"/>
<keyword evidence="3" id="KW-1185">Reference proteome</keyword>
<reference evidence="2" key="1">
    <citation type="journal article" date="2014" name="Int. J. Syst. Evol. Microbiol.">
        <title>Complete genome sequence of Corynebacterium casei LMG S-19264T (=DSM 44701T), isolated from a smear-ripened cheese.</title>
        <authorList>
            <consortium name="US DOE Joint Genome Institute (JGI-PGF)"/>
            <person name="Walter F."/>
            <person name="Albersmeier A."/>
            <person name="Kalinowski J."/>
            <person name="Ruckert C."/>
        </authorList>
    </citation>
    <scope>NUCLEOTIDE SEQUENCE</scope>
    <source>
        <strain evidence="2">JCM 4646</strain>
    </source>
</reference>
<dbReference type="EMBL" id="BNBO01000105">
    <property type="protein sequence ID" value="GHE27561.1"/>
    <property type="molecule type" value="Genomic_DNA"/>
</dbReference>
<sequence length="128" mass="13508">MSLSAGRKDRCYPHAEAAGPVVSRQGQKRQIRPSRSPGVRPGYRFGDEGPCRPGPVVRPAARRQARRRVDGPLRPDGSTPVPVPALMGAPTGRPGAAPGATVRRRTGTECRACHVRPGQGATLELGST</sequence>
<feature type="compositionally biased region" description="Basic and acidic residues" evidence="1">
    <location>
        <begin position="1"/>
        <end position="13"/>
    </location>
</feature>
<comment type="caution">
    <text evidence="2">The sequence shown here is derived from an EMBL/GenBank/DDBJ whole genome shotgun (WGS) entry which is preliminary data.</text>
</comment>